<feature type="domain" description="PDZ" evidence="5">
    <location>
        <begin position="526"/>
        <end position="618"/>
    </location>
</feature>
<keyword evidence="1" id="KW-0645">Protease</keyword>
<dbReference type="PANTHER" id="PTHR43343:SF3">
    <property type="entry name" value="PROTEASE DO-LIKE 8, CHLOROPLASTIC"/>
    <property type="match status" value="1"/>
</dbReference>
<feature type="compositionally biased region" description="Polar residues" evidence="3">
    <location>
        <begin position="29"/>
        <end position="38"/>
    </location>
</feature>
<feature type="compositionally biased region" description="Polar residues" evidence="3">
    <location>
        <begin position="102"/>
        <end position="129"/>
    </location>
</feature>
<dbReference type="SMART" id="SM00228">
    <property type="entry name" value="PDZ"/>
    <property type="match status" value="1"/>
</dbReference>
<dbReference type="PANTHER" id="PTHR43343">
    <property type="entry name" value="PEPTIDASE S12"/>
    <property type="match status" value="1"/>
</dbReference>
<feature type="compositionally biased region" description="Polar residues" evidence="3">
    <location>
        <begin position="189"/>
        <end position="198"/>
    </location>
</feature>
<dbReference type="Gene3D" id="2.30.42.10">
    <property type="match status" value="1"/>
</dbReference>
<evidence type="ECO:0000256" key="2">
    <source>
        <dbReference type="ARBA" id="ARBA00022801"/>
    </source>
</evidence>
<keyword evidence="4" id="KW-0812">Transmembrane</keyword>
<dbReference type="InterPro" id="IPR001940">
    <property type="entry name" value="Peptidase_S1C"/>
</dbReference>
<accession>U1Q157</accession>
<dbReference type="PROSITE" id="PS50106">
    <property type="entry name" value="PDZ"/>
    <property type="match status" value="1"/>
</dbReference>
<organism evidence="6 7">
    <name type="scientific">Actinomyces johnsonii F0542</name>
    <dbReference type="NCBI Taxonomy" id="1321818"/>
    <lineage>
        <taxon>Bacteria</taxon>
        <taxon>Bacillati</taxon>
        <taxon>Actinomycetota</taxon>
        <taxon>Actinomycetes</taxon>
        <taxon>Actinomycetales</taxon>
        <taxon>Actinomycetaceae</taxon>
        <taxon>Actinomyces</taxon>
    </lineage>
</organism>
<evidence type="ECO:0000313" key="7">
    <source>
        <dbReference type="Proteomes" id="UP000016536"/>
    </source>
</evidence>
<comment type="caution">
    <text evidence="6">The sequence shown here is derived from an EMBL/GenBank/DDBJ whole genome shotgun (WGS) entry which is preliminary data.</text>
</comment>
<feature type="transmembrane region" description="Helical" evidence="4">
    <location>
        <begin position="255"/>
        <end position="280"/>
    </location>
</feature>
<keyword evidence="2" id="KW-0378">Hydrolase</keyword>
<dbReference type="Proteomes" id="UP000016536">
    <property type="component" value="Unassembled WGS sequence"/>
</dbReference>
<keyword evidence="4" id="KW-1133">Transmembrane helix</keyword>
<protein>
    <submittedName>
        <fullName evidence="6">Trypsin</fullName>
    </submittedName>
</protein>
<evidence type="ECO:0000313" key="6">
    <source>
        <dbReference type="EMBL" id="ERH21735.1"/>
    </source>
</evidence>
<dbReference type="SUPFAM" id="SSF50156">
    <property type="entry name" value="PDZ domain-like"/>
    <property type="match status" value="1"/>
</dbReference>
<dbReference type="RefSeq" id="WP_021609824.1">
    <property type="nucleotide sequence ID" value="NZ_KE952025.1"/>
</dbReference>
<dbReference type="PRINTS" id="PR00834">
    <property type="entry name" value="PROTEASES2C"/>
</dbReference>
<feature type="region of interest" description="Disordered" evidence="3">
    <location>
        <begin position="1"/>
        <end position="225"/>
    </location>
</feature>
<evidence type="ECO:0000256" key="3">
    <source>
        <dbReference type="SAM" id="MobiDB-lite"/>
    </source>
</evidence>
<keyword evidence="7" id="KW-1185">Reference proteome</keyword>
<dbReference type="InterPro" id="IPR009003">
    <property type="entry name" value="Peptidase_S1_PA"/>
</dbReference>
<name>U1Q157_9ACTO</name>
<sequence length="633" mass="63841">MSGYDETNPETYRPTEPSRAADGSYPGVGSQSAASQGTPGAAASGSEPPSEPLNESPSRAGDEDLSQAYGADASQSEPVLPGTAQAADAENAEYTRPLPADQPTSQMPADQPTSLYAQSAQGSSPSYEEQQGQYQPAQGQYQSQQQPYQQSYQQGQPDQYPAISQGQPATSYSQSSAALQPYQAHLGSPYTSVPTTSGGYDFPRTEDHGGGGPVGGSQAGPSSYAPVGAAGESFYAASNASGGGSGKKRRRGPGWVALVASVVVASLLGAGGAVGAVKYLDARDGTLSSRSSAAPTAIATGDTTKTVDSSGQAPDWEAVSAAVSNAVVSIAIATDRGTALGSGVIYDKDGHIITNNHVVAGAAQIQVTLADGRVYDADTTGTDPATDLAVIQLKDAPDNLTVAQLGDSDKLTTGQDVMAIGNPLGLSSTVTTGIISALDRPVVNAQGEEGEGGSGSGSSSSAVYTNAIQIDAAINPGNSGGPLFDEKGRVIGITSSIATMGRSSSGEGGSGSIGIGFAIPVKLAEKVAKQLIESGSATHAYLGVTLETGAAESDGAKRAGAKIASVEGDSPADNAGLKKDDVVIAIDGKTTSQGSALTGYVRQYSANDKVKLTVIRDSKKKDIEVTLAERKDS</sequence>
<evidence type="ECO:0000256" key="4">
    <source>
        <dbReference type="SAM" id="Phobius"/>
    </source>
</evidence>
<dbReference type="AlphaFoldDB" id="U1Q157"/>
<evidence type="ECO:0000259" key="5">
    <source>
        <dbReference type="PROSITE" id="PS50106"/>
    </source>
</evidence>
<dbReference type="Pfam" id="PF13365">
    <property type="entry name" value="Trypsin_2"/>
    <property type="match status" value="1"/>
</dbReference>
<dbReference type="InterPro" id="IPR051201">
    <property type="entry name" value="Chloro_Bact_Ser_Proteases"/>
</dbReference>
<keyword evidence="4" id="KW-0472">Membrane</keyword>
<proteinExistence type="predicted"/>
<dbReference type="HOGENOM" id="CLU_020120_3_8_11"/>
<dbReference type="Gene3D" id="2.40.10.120">
    <property type="match status" value="1"/>
</dbReference>
<dbReference type="SUPFAM" id="SSF50494">
    <property type="entry name" value="Trypsin-like serine proteases"/>
    <property type="match status" value="1"/>
</dbReference>
<dbReference type="GO" id="GO:0004252">
    <property type="term" value="F:serine-type endopeptidase activity"/>
    <property type="evidence" value="ECO:0007669"/>
    <property type="project" value="InterPro"/>
</dbReference>
<dbReference type="GO" id="GO:0006508">
    <property type="term" value="P:proteolysis"/>
    <property type="evidence" value="ECO:0007669"/>
    <property type="project" value="UniProtKB-KW"/>
</dbReference>
<evidence type="ECO:0000256" key="1">
    <source>
        <dbReference type="ARBA" id="ARBA00022670"/>
    </source>
</evidence>
<dbReference type="InterPro" id="IPR001478">
    <property type="entry name" value="PDZ"/>
</dbReference>
<reference evidence="6 7" key="1">
    <citation type="submission" date="2013-08" db="EMBL/GenBank/DDBJ databases">
        <authorList>
            <person name="Weinstock G."/>
            <person name="Sodergren E."/>
            <person name="Wylie T."/>
            <person name="Fulton L."/>
            <person name="Fulton R."/>
            <person name="Fronick C."/>
            <person name="O'Laughlin M."/>
            <person name="Godfrey J."/>
            <person name="Miner T."/>
            <person name="Herter B."/>
            <person name="Appelbaum E."/>
            <person name="Cordes M."/>
            <person name="Lek S."/>
            <person name="Wollam A."/>
            <person name="Pepin K.H."/>
            <person name="Palsikar V.B."/>
            <person name="Mitreva M."/>
            <person name="Wilson R.K."/>
        </authorList>
    </citation>
    <scope>NUCLEOTIDE SEQUENCE [LARGE SCALE GENOMIC DNA]</scope>
    <source>
        <strain evidence="6 7">F0542</strain>
    </source>
</reference>
<gene>
    <name evidence="6" type="ORF">HMPREF1979_03033</name>
</gene>
<dbReference type="InterPro" id="IPR036034">
    <property type="entry name" value="PDZ_sf"/>
</dbReference>
<dbReference type="PATRIC" id="fig|1321818.3.peg.2500"/>
<feature type="compositionally biased region" description="Low complexity" evidence="3">
    <location>
        <begin position="130"/>
        <end position="161"/>
    </location>
</feature>
<dbReference type="EMBL" id="AWSE01000246">
    <property type="protein sequence ID" value="ERH21735.1"/>
    <property type="molecule type" value="Genomic_DNA"/>
</dbReference>
<feature type="compositionally biased region" description="Low complexity" evidence="3">
    <location>
        <begin position="46"/>
        <end position="58"/>
    </location>
</feature>
<dbReference type="Pfam" id="PF13180">
    <property type="entry name" value="PDZ_2"/>
    <property type="match status" value="1"/>
</dbReference>
<feature type="compositionally biased region" description="Polar residues" evidence="3">
    <location>
        <begin position="162"/>
        <end position="178"/>
    </location>
</feature>